<evidence type="ECO:0000313" key="3">
    <source>
        <dbReference type="EMBL" id="TWS07399.1"/>
    </source>
</evidence>
<accession>A0A5C5QQA3</accession>
<dbReference type="Proteomes" id="UP000182858">
    <property type="component" value="Chromosome I"/>
</dbReference>
<dbReference type="PANTHER" id="PTHR23026">
    <property type="entry name" value="NADPH NITROREDUCTASE"/>
    <property type="match status" value="1"/>
</dbReference>
<dbReference type="SUPFAM" id="SSF55469">
    <property type="entry name" value="FMN-dependent nitroreductase-like"/>
    <property type="match status" value="1"/>
</dbReference>
<evidence type="ECO:0000313" key="5">
    <source>
        <dbReference type="Proteomes" id="UP000317951"/>
    </source>
</evidence>
<sequence>MNLNKAISGRRSTRDYTAAPVDEKVILRLIDAATQAPSAMNQQPWTFTVIRDQALLERISREAKACMLATTPVGSHSSHFQSLLSDDSFQIFYHAPVLVLISGNASSQWMVEDCALAAQNLMLAAYAEGLGTCWIGFAQGFLNTPQGKHMLGLPAEWMPVAPIIVGHPLSTPVPVAHKAPEIHWIG</sequence>
<reference evidence="3 5" key="2">
    <citation type="submission" date="2019-06" db="EMBL/GenBank/DDBJ databases">
        <title>Pseudomonas bimorpha sp. nov. isolated from bovine raw milk and skim milk concentrate.</title>
        <authorList>
            <person name="Hofmann K."/>
            <person name="Huptas C."/>
            <person name="Doll E."/>
            <person name="Scherer S."/>
            <person name="Wenning M."/>
        </authorList>
    </citation>
    <scope>NUCLEOTIDE SEQUENCE [LARGE SCALE GENOMIC DNA]</scope>
    <source>
        <strain evidence="3 5">DSM 17835</strain>
    </source>
</reference>
<dbReference type="CDD" id="cd02136">
    <property type="entry name" value="PnbA_NfnB-like"/>
    <property type="match status" value="1"/>
</dbReference>
<reference evidence="2 4" key="1">
    <citation type="submission" date="2016-10" db="EMBL/GenBank/DDBJ databases">
        <authorList>
            <person name="Varghese N."/>
            <person name="Submissions S."/>
        </authorList>
    </citation>
    <scope>NUCLEOTIDE SEQUENCE [LARGE SCALE GENOMIC DNA]</scope>
    <source>
        <strain evidence="2 4">DSM 17835</strain>
    </source>
</reference>
<feature type="domain" description="Nitroreductase" evidence="1">
    <location>
        <begin position="7"/>
        <end position="167"/>
    </location>
</feature>
<evidence type="ECO:0000259" key="1">
    <source>
        <dbReference type="Pfam" id="PF00881"/>
    </source>
</evidence>
<gene>
    <name evidence="3" type="ORF">FIV36_01270</name>
    <name evidence="2" type="ORF">SAMN05216591_1548</name>
</gene>
<dbReference type="Gene3D" id="3.40.109.10">
    <property type="entry name" value="NADH Oxidase"/>
    <property type="match status" value="1"/>
</dbReference>
<dbReference type="Pfam" id="PF00881">
    <property type="entry name" value="Nitroreductase"/>
    <property type="match status" value="1"/>
</dbReference>
<dbReference type="OrthoDB" id="9784375at2"/>
<dbReference type="GeneID" id="78553044"/>
<dbReference type="AlphaFoldDB" id="A0A5C5QQA3"/>
<dbReference type="EMBL" id="LT629689">
    <property type="protein sequence ID" value="SDE96654.1"/>
    <property type="molecule type" value="Genomic_DNA"/>
</dbReference>
<dbReference type="InterPro" id="IPR050627">
    <property type="entry name" value="Nitroreductase/BluB"/>
</dbReference>
<proteinExistence type="predicted"/>
<dbReference type="Proteomes" id="UP000317951">
    <property type="component" value="Unassembled WGS sequence"/>
</dbReference>
<dbReference type="InterPro" id="IPR000415">
    <property type="entry name" value="Nitroreductase-like"/>
</dbReference>
<name>A0A5C5QQA3_9PSED</name>
<dbReference type="PANTHER" id="PTHR23026:SF123">
    <property type="entry name" value="NAD(P)H NITROREDUCTASE RV3131-RELATED"/>
    <property type="match status" value="1"/>
</dbReference>
<dbReference type="EMBL" id="VFET01000001">
    <property type="protein sequence ID" value="TWS07399.1"/>
    <property type="molecule type" value="Genomic_DNA"/>
</dbReference>
<evidence type="ECO:0000313" key="2">
    <source>
        <dbReference type="EMBL" id="SDE96654.1"/>
    </source>
</evidence>
<dbReference type="GO" id="GO:0016491">
    <property type="term" value="F:oxidoreductase activity"/>
    <property type="evidence" value="ECO:0007669"/>
    <property type="project" value="InterPro"/>
</dbReference>
<organism evidence="3 5">
    <name type="scientific">Pseudomonas extremaustralis</name>
    <dbReference type="NCBI Taxonomy" id="359110"/>
    <lineage>
        <taxon>Bacteria</taxon>
        <taxon>Pseudomonadati</taxon>
        <taxon>Pseudomonadota</taxon>
        <taxon>Gammaproteobacteria</taxon>
        <taxon>Pseudomonadales</taxon>
        <taxon>Pseudomonadaceae</taxon>
        <taxon>Pseudomonas</taxon>
    </lineage>
</organism>
<dbReference type="RefSeq" id="WP_010562920.1">
    <property type="nucleotide sequence ID" value="NZ_CP091043.1"/>
</dbReference>
<dbReference type="InterPro" id="IPR029479">
    <property type="entry name" value="Nitroreductase"/>
</dbReference>
<evidence type="ECO:0000313" key="4">
    <source>
        <dbReference type="Proteomes" id="UP000182858"/>
    </source>
</evidence>
<protein>
    <submittedName>
        <fullName evidence="3">Nitroreductase</fullName>
    </submittedName>
</protein>
<keyword evidence="4" id="KW-1185">Reference proteome</keyword>